<dbReference type="Pfam" id="PF00528">
    <property type="entry name" value="BPD_transp_1"/>
    <property type="match status" value="1"/>
</dbReference>
<sequence length="317" mass="34589">MSGRRHDQNPPEHAEHEESLADAAPRSHPRAAPERLPAAIRRSLPRAAWWAVCTSLAVLFLYPLYVMITYSFKSPSEAVAAPPTLYPHDPSLEHYRALAGNGGIDVLDNVRNSVVVSLGTTLATLVLSILAGYGFARLRFPGSNVLFFATLVTFMVPFQALVTPLYLLLDEFGLLNSLLGLTLVYTTFQLPFGLFLMRNSFAAVPRSLEEAARIDGCGHLQTLVRVMLPVAVPGVIATGLLAYFTAWNEFFAALIFVNEQERFTLPVTLSVIAAGALGSRNWGVLQAGVTVTIIPCVIIYVLLEKYYVGGLLSTLKK</sequence>
<dbReference type="Proteomes" id="UP000603227">
    <property type="component" value="Unassembled WGS sequence"/>
</dbReference>
<dbReference type="Gene3D" id="1.10.3720.10">
    <property type="entry name" value="MetI-like"/>
    <property type="match status" value="1"/>
</dbReference>
<reference evidence="10" key="2">
    <citation type="submission" date="2020-09" db="EMBL/GenBank/DDBJ databases">
        <authorList>
            <person name="Sun Q."/>
            <person name="Zhou Y."/>
        </authorList>
    </citation>
    <scope>NUCLEOTIDE SEQUENCE</scope>
    <source>
        <strain evidence="10">CGMCC 4.7403</strain>
    </source>
</reference>
<reference evidence="10" key="1">
    <citation type="journal article" date="2014" name="Int. J. Syst. Evol. Microbiol.">
        <title>Complete genome sequence of Corynebacterium casei LMG S-19264T (=DSM 44701T), isolated from a smear-ripened cheese.</title>
        <authorList>
            <consortium name="US DOE Joint Genome Institute (JGI-PGF)"/>
            <person name="Walter F."/>
            <person name="Albersmeier A."/>
            <person name="Kalinowski J."/>
            <person name="Ruckert C."/>
        </authorList>
    </citation>
    <scope>NUCLEOTIDE SEQUENCE</scope>
    <source>
        <strain evidence="10">CGMCC 4.7403</strain>
    </source>
</reference>
<dbReference type="PROSITE" id="PS50928">
    <property type="entry name" value="ABC_TM1"/>
    <property type="match status" value="1"/>
</dbReference>
<keyword evidence="3" id="KW-1003">Cell membrane</keyword>
<dbReference type="PANTHER" id="PTHR32243">
    <property type="entry name" value="MALTOSE TRANSPORT SYSTEM PERMEASE-RELATED"/>
    <property type="match status" value="1"/>
</dbReference>
<gene>
    <name evidence="10" type="ORF">GCM10017771_05170</name>
</gene>
<proteinExistence type="inferred from homology"/>
<feature type="compositionally biased region" description="Basic and acidic residues" evidence="8">
    <location>
        <begin position="1"/>
        <end position="19"/>
    </location>
</feature>
<evidence type="ECO:0000313" key="11">
    <source>
        <dbReference type="Proteomes" id="UP000603227"/>
    </source>
</evidence>
<evidence type="ECO:0000313" key="10">
    <source>
        <dbReference type="EMBL" id="GHH81959.1"/>
    </source>
</evidence>
<feature type="domain" description="ABC transmembrane type-1" evidence="9">
    <location>
        <begin position="110"/>
        <end position="303"/>
    </location>
</feature>
<dbReference type="EMBL" id="BNAT01000001">
    <property type="protein sequence ID" value="GHH81959.1"/>
    <property type="molecule type" value="Genomic_DNA"/>
</dbReference>
<evidence type="ECO:0000256" key="7">
    <source>
        <dbReference type="RuleBase" id="RU363032"/>
    </source>
</evidence>
<comment type="similarity">
    <text evidence="7">Belongs to the binding-protein-dependent transport system permease family.</text>
</comment>
<evidence type="ECO:0000256" key="3">
    <source>
        <dbReference type="ARBA" id="ARBA00022475"/>
    </source>
</evidence>
<dbReference type="InterPro" id="IPR050901">
    <property type="entry name" value="BP-dep_ABC_trans_perm"/>
</dbReference>
<evidence type="ECO:0000256" key="4">
    <source>
        <dbReference type="ARBA" id="ARBA00022692"/>
    </source>
</evidence>
<dbReference type="SUPFAM" id="SSF161098">
    <property type="entry name" value="MetI-like"/>
    <property type="match status" value="1"/>
</dbReference>
<comment type="caution">
    <text evidence="10">The sequence shown here is derived from an EMBL/GenBank/DDBJ whole genome shotgun (WGS) entry which is preliminary data.</text>
</comment>
<keyword evidence="11" id="KW-1185">Reference proteome</keyword>
<feature type="transmembrane region" description="Helical" evidence="7">
    <location>
        <begin position="47"/>
        <end position="68"/>
    </location>
</feature>
<organism evidence="10 11">
    <name type="scientific">Streptomyces capitiformicae</name>
    <dbReference type="NCBI Taxonomy" id="2014920"/>
    <lineage>
        <taxon>Bacteria</taxon>
        <taxon>Bacillati</taxon>
        <taxon>Actinomycetota</taxon>
        <taxon>Actinomycetes</taxon>
        <taxon>Kitasatosporales</taxon>
        <taxon>Streptomycetaceae</taxon>
        <taxon>Streptomyces</taxon>
    </lineage>
</organism>
<dbReference type="InterPro" id="IPR000515">
    <property type="entry name" value="MetI-like"/>
</dbReference>
<feature type="transmembrane region" description="Helical" evidence="7">
    <location>
        <begin position="284"/>
        <end position="303"/>
    </location>
</feature>
<dbReference type="InterPro" id="IPR035906">
    <property type="entry name" value="MetI-like_sf"/>
</dbReference>
<feature type="transmembrane region" description="Helical" evidence="7">
    <location>
        <begin position="145"/>
        <end position="168"/>
    </location>
</feature>
<feature type="transmembrane region" description="Helical" evidence="7">
    <location>
        <begin position="114"/>
        <end position="133"/>
    </location>
</feature>
<evidence type="ECO:0000256" key="8">
    <source>
        <dbReference type="SAM" id="MobiDB-lite"/>
    </source>
</evidence>
<feature type="transmembrane region" description="Helical" evidence="7">
    <location>
        <begin position="223"/>
        <end position="244"/>
    </location>
</feature>
<keyword evidence="2 7" id="KW-0813">Transport</keyword>
<keyword evidence="6 7" id="KW-0472">Membrane</keyword>
<feature type="region of interest" description="Disordered" evidence="8">
    <location>
        <begin position="1"/>
        <end position="32"/>
    </location>
</feature>
<dbReference type="GO" id="GO:0055085">
    <property type="term" value="P:transmembrane transport"/>
    <property type="evidence" value="ECO:0007669"/>
    <property type="project" value="InterPro"/>
</dbReference>
<accession>A0A919GDE3</accession>
<keyword evidence="5 7" id="KW-1133">Transmembrane helix</keyword>
<evidence type="ECO:0000256" key="2">
    <source>
        <dbReference type="ARBA" id="ARBA00022448"/>
    </source>
</evidence>
<feature type="transmembrane region" description="Helical" evidence="7">
    <location>
        <begin position="174"/>
        <end position="197"/>
    </location>
</feature>
<dbReference type="AlphaFoldDB" id="A0A919GDE3"/>
<dbReference type="CDD" id="cd06261">
    <property type="entry name" value="TM_PBP2"/>
    <property type="match status" value="1"/>
</dbReference>
<name>A0A919GDE3_9ACTN</name>
<evidence type="ECO:0000259" key="9">
    <source>
        <dbReference type="PROSITE" id="PS50928"/>
    </source>
</evidence>
<keyword evidence="4 7" id="KW-0812">Transmembrane</keyword>
<comment type="subcellular location">
    <subcellularLocation>
        <location evidence="1 7">Cell membrane</location>
        <topology evidence="1 7">Multi-pass membrane protein</topology>
    </subcellularLocation>
</comment>
<evidence type="ECO:0000256" key="6">
    <source>
        <dbReference type="ARBA" id="ARBA00023136"/>
    </source>
</evidence>
<dbReference type="GO" id="GO:0005886">
    <property type="term" value="C:plasma membrane"/>
    <property type="evidence" value="ECO:0007669"/>
    <property type="project" value="UniProtKB-SubCell"/>
</dbReference>
<dbReference type="PANTHER" id="PTHR32243:SF18">
    <property type="entry name" value="INNER MEMBRANE ABC TRANSPORTER PERMEASE PROTEIN YCJP"/>
    <property type="match status" value="1"/>
</dbReference>
<evidence type="ECO:0000256" key="1">
    <source>
        <dbReference type="ARBA" id="ARBA00004651"/>
    </source>
</evidence>
<protein>
    <submittedName>
        <fullName evidence="10">Sugar ABC transporter permease</fullName>
    </submittedName>
</protein>
<evidence type="ECO:0000256" key="5">
    <source>
        <dbReference type="ARBA" id="ARBA00022989"/>
    </source>
</evidence>